<dbReference type="EMBL" id="DS016996">
    <property type="protein sequence ID" value="KMU87108.1"/>
    <property type="molecule type" value="Genomic_DNA"/>
</dbReference>
<sequence>MNELGALQTNICVNCESTDDDEDLLCDLFSDDDNLGLLDTDILLDLDEARYHLKNPSQGNKNRPWPSHSVANSTSLDGAFRNGPCMQVESGDTQDNGSKQQAKAAETIRPQPPVLLEITTCW</sequence>
<name>A0A0J8UI45_COCIT</name>
<evidence type="ECO:0000256" key="1">
    <source>
        <dbReference type="SAM" id="MobiDB-lite"/>
    </source>
</evidence>
<evidence type="ECO:0000313" key="2">
    <source>
        <dbReference type="EMBL" id="KMU87108.1"/>
    </source>
</evidence>
<proteinExistence type="predicted"/>
<dbReference type="Proteomes" id="UP000054563">
    <property type="component" value="Unassembled WGS sequence"/>
</dbReference>
<reference evidence="3" key="1">
    <citation type="journal article" date="2010" name="Genome Res.">
        <title>Population genomic sequencing of Coccidioides fungi reveals recent hybridization and transposon control.</title>
        <authorList>
            <person name="Neafsey D.E."/>
            <person name="Barker B.M."/>
            <person name="Sharpton T.J."/>
            <person name="Stajich J.E."/>
            <person name="Park D.J."/>
            <person name="Whiston E."/>
            <person name="Hung C.-Y."/>
            <person name="McMahan C."/>
            <person name="White J."/>
            <person name="Sykes S."/>
            <person name="Heiman D."/>
            <person name="Young S."/>
            <person name="Zeng Q."/>
            <person name="Abouelleil A."/>
            <person name="Aftuck L."/>
            <person name="Bessette D."/>
            <person name="Brown A."/>
            <person name="FitzGerald M."/>
            <person name="Lui A."/>
            <person name="Macdonald J.P."/>
            <person name="Priest M."/>
            <person name="Orbach M.J."/>
            <person name="Galgiani J.N."/>
            <person name="Kirkland T.N."/>
            <person name="Cole G.T."/>
            <person name="Birren B.W."/>
            <person name="Henn M.R."/>
            <person name="Taylor J.W."/>
            <person name="Rounsley S.D."/>
        </authorList>
    </citation>
    <scope>NUCLEOTIDE SEQUENCE [LARGE SCALE GENOMIC DNA]</scope>
    <source>
        <strain evidence="3">H538.4</strain>
    </source>
</reference>
<protein>
    <submittedName>
        <fullName evidence="2">Uncharacterized protein</fullName>
    </submittedName>
</protein>
<gene>
    <name evidence="2" type="ORF">CIHG_05048</name>
</gene>
<feature type="compositionally biased region" description="Polar residues" evidence="1">
    <location>
        <begin position="90"/>
        <end position="101"/>
    </location>
</feature>
<evidence type="ECO:0000313" key="3">
    <source>
        <dbReference type="Proteomes" id="UP000054563"/>
    </source>
</evidence>
<dbReference type="VEuPathDB" id="FungiDB:CIHG_05048"/>
<accession>A0A0J8UI45</accession>
<organism evidence="2 3">
    <name type="scientific">Coccidioides immitis H538.4</name>
    <dbReference type="NCBI Taxonomy" id="396776"/>
    <lineage>
        <taxon>Eukaryota</taxon>
        <taxon>Fungi</taxon>
        <taxon>Dikarya</taxon>
        <taxon>Ascomycota</taxon>
        <taxon>Pezizomycotina</taxon>
        <taxon>Eurotiomycetes</taxon>
        <taxon>Eurotiomycetidae</taxon>
        <taxon>Onygenales</taxon>
        <taxon>Onygenaceae</taxon>
        <taxon>Coccidioides</taxon>
    </lineage>
</organism>
<dbReference type="AlphaFoldDB" id="A0A0J8UI45"/>
<feature type="region of interest" description="Disordered" evidence="1">
    <location>
        <begin position="53"/>
        <end position="111"/>
    </location>
</feature>